<keyword evidence="3" id="KW-1185">Reference proteome</keyword>
<reference evidence="2 3" key="1">
    <citation type="submission" date="2019-07" db="EMBL/GenBank/DDBJ databases">
        <title>Finished genome of Venturia effusa.</title>
        <authorList>
            <person name="Young C.A."/>
            <person name="Cox M.P."/>
            <person name="Ganley A.R.D."/>
            <person name="David W.J."/>
        </authorList>
    </citation>
    <scope>NUCLEOTIDE SEQUENCE [LARGE SCALE GENOMIC DNA]</scope>
    <source>
        <strain evidence="3">albino</strain>
    </source>
</reference>
<evidence type="ECO:0000313" key="2">
    <source>
        <dbReference type="EMBL" id="QDS76221.1"/>
    </source>
</evidence>
<feature type="compositionally biased region" description="Basic residues" evidence="1">
    <location>
        <begin position="217"/>
        <end position="226"/>
    </location>
</feature>
<feature type="compositionally biased region" description="Low complexity" evidence="1">
    <location>
        <begin position="74"/>
        <end position="86"/>
    </location>
</feature>
<feature type="compositionally biased region" description="Polar residues" evidence="1">
    <location>
        <begin position="185"/>
        <end position="197"/>
    </location>
</feature>
<feature type="compositionally biased region" description="Low complexity" evidence="1">
    <location>
        <begin position="350"/>
        <end position="371"/>
    </location>
</feature>
<feature type="compositionally biased region" description="Basic and acidic residues" evidence="1">
    <location>
        <begin position="53"/>
        <end position="73"/>
    </location>
</feature>
<organism evidence="2 3">
    <name type="scientific">Venturia effusa</name>
    <dbReference type="NCBI Taxonomy" id="50376"/>
    <lineage>
        <taxon>Eukaryota</taxon>
        <taxon>Fungi</taxon>
        <taxon>Dikarya</taxon>
        <taxon>Ascomycota</taxon>
        <taxon>Pezizomycotina</taxon>
        <taxon>Dothideomycetes</taxon>
        <taxon>Pleosporomycetidae</taxon>
        <taxon>Venturiales</taxon>
        <taxon>Venturiaceae</taxon>
        <taxon>Venturia</taxon>
    </lineage>
</organism>
<protein>
    <submittedName>
        <fullName evidence="2">Uncharacterized protein</fullName>
    </submittedName>
</protein>
<evidence type="ECO:0000256" key="1">
    <source>
        <dbReference type="SAM" id="MobiDB-lite"/>
    </source>
</evidence>
<feature type="region of interest" description="Disordered" evidence="1">
    <location>
        <begin position="340"/>
        <end position="383"/>
    </location>
</feature>
<dbReference type="OrthoDB" id="10621279at2759"/>
<dbReference type="AlphaFoldDB" id="A0A517LKQ8"/>
<evidence type="ECO:0000313" key="3">
    <source>
        <dbReference type="Proteomes" id="UP000316270"/>
    </source>
</evidence>
<feature type="region of interest" description="Disordered" evidence="1">
    <location>
        <begin position="176"/>
        <end position="226"/>
    </location>
</feature>
<feature type="region of interest" description="Disordered" evidence="1">
    <location>
        <begin position="27"/>
        <end position="101"/>
    </location>
</feature>
<sequence>MTEINPSLGSIFCCPCLSQAALSTVAAVPPRNPPRRRKATGNQCSGSTANDTENEKGTNGKSPEADNSVKSETRGGAVTATTITTTNHQQDGEEPNTKCENSAPQLHPTQFKPQHNILAWLLPNFLIWAEAHDRNELPKTKGTLSSAIVCHDINASTLRVCHAVRVEEFSAVHVQGTGEGDEKSMTSAPGQSASFNGSPVKGGTPIESTNTTPVKGGGKKKKKGKGKAKAKLSVEAELVSTQYFLPLLDADGSLHASKRLICRFGQVPQDIVGISEESLVLVVFGPRHAQIEGDEKTTKGRFFKISYVSEILIDTNKYLAMEKAKKNGCLALTSIPGNKATSSTNGIKGTPAALTTGASTTTTAPRTNGSAVPPTTNNDAGDLANADQEGVYEHSTEMAKYNLIERIMNINSGNGWSNDRGL</sequence>
<dbReference type="Proteomes" id="UP000316270">
    <property type="component" value="Chromosome 14"/>
</dbReference>
<accession>A0A517LKQ8</accession>
<name>A0A517LKQ8_9PEZI</name>
<feature type="compositionally biased region" description="Polar residues" evidence="1">
    <location>
        <begin position="40"/>
        <end position="52"/>
    </location>
</feature>
<proteinExistence type="predicted"/>
<gene>
    <name evidence="2" type="ORF">FKW77_008599</name>
</gene>
<dbReference type="EMBL" id="CP042198">
    <property type="protein sequence ID" value="QDS76221.1"/>
    <property type="molecule type" value="Genomic_DNA"/>
</dbReference>